<proteinExistence type="predicted"/>
<dbReference type="SUPFAM" id="SSF53335">
    <property type="entry name" value="S-adenosyl-L-methionine-dependent methyltransferases"/>
    <property type="match status" value="1"/>
</dbReference>
<evidence type="ECO:0000256" key="1">
    <source>
        <dbReference type="ARBA" id="ARBA00022603"/>
    </source>
</evidence>
<feature type="domain" description="DNA methylase N-4/N-6" evidence="3">
    <location>
        <begin position="20"/>
        <end position="226"/>
    </location>
</feature>
<dbReference type="GO" id="GO:0008170">
    <property type="term" value="F:N-methyltransferase activity"/>
    <property type="evidence" value="ECO:0007669"/>
    <property type="project" value="InterPro"/>
</dbReference>
<dbReference type="AlphaFoldDB" id="A0A0F9Y2H4"/>
<dbReference type="EMBL" id="LAZR01000049">
    <property type="protein sequence ID" value="KKN98853.1"/>
    <property type="molecule type" value="Genomic_DNA"/>
</dbReference>
<evidence type="ECO:0000313" key="4">
    <source>
        <dbReference type="EMBL" id="KKN98853.1"/>
    </source>
</evidence>
<sequence length="237" mass="26852">MIELIHGRFELIGHATIGKVDLIIGDPPDNISLKYDGFTDKISVEEYEANILCWLCKMADITDGPIFLTFNEKWTRVVENAIEELGIPLIQRLQWHYTFGQDQTRNGKYALCYRPIYWLGSDYVRPEQIKVPSARQTVYNDKRAAPGGKMPENTWEFPRICGTHKEKRKHCPTQLPEALVERIVMGHCPPGGRVLDPFIGSGTTAIVCQRLGLDCVGIEVSEPTIQKTAEFLGVNYE</sequence>
<dbReference type="PRINTS" id="PR00508">
    <property type="entry name" value="S21N4MTFRASE"/>
</dbReference>
<dbReference type="InterPro" id="IPR002941">
    <property type="entry name" value="DNA_methylase_N4/N6"/>
</dbReference>
<evidence type="ECO:0000256" key="2">
    <source>
        <dbReference type="ARBA" id="ARBA00022679"/>
    </source>
</evidence>
<organism evidence="4">
    <name type="scientific">marine sediment metagenome</name>
    <dbReference type="NCBI Taxonomy" id="412755"/>
    <lineage>
        <taxon>unclassified sequences</taxon>
        <taxon>metagenomes</taxon>
        <taxon>ecological metagenomes</taxon>
    </lineage>
</organism>
<dbReference type="InterPro" id="IPR029063">
    <property type="entry name" value="SAM-dependent_MTases_sf"/>
</dbReference>
<gene>
    <name evidence="4" type="ORF">LCGC14_0140940</name>
</gene>
<dbReference type="GO" id="GO:0032259">
    <property type="term" value="P:methylation"/>
    <property type="evidence" value="ECO:0007669"/>
    <property type="project" value="UniProtKB-KW"/>
</dbReference>
<name>A0A0F9Y2H4_9ZZZZ</name>
<comment type="caution">
    <text evidence="4">The sequence shown here is derived from an EMBL/GenBank/DDBJ whole genome shotgun (WGS) entry which is preliminary data.</text>
</comment>
<dbReference type="GO" id="GO:0003677">
    <property type="term" value="F:DNA binding"/>
    <property type="evidence" value="ECO:0007669"/>
    <property type="project" value="InterPro"/>
</dbReference>
<dbReference type="Gene3D" id="3.40.50.150">
    <property type="entry name" value="Vaccinia Virus protein VP39"/>
    <property type="match status" value="1"/>
</dbReference>
<accession>A0A0F9Y2H4</accession>
<dbReference type="InterPro" id="IPR001091">
    <property type="entry name" value="RM_Methyltransferase"/>
</dbReference>
<reference evidence="4" key="1">
    <citation type="journal article" date="2015" name="Nature">
        <title>Complex archaea that bridge the gap between prokaryotes and eukaryotes.</title>
        <authorList>
            <person name="Spang A."/>
            <person name="Saw J.H."/>
            <person name="Jorgensen S.L."/>
            <person name="Zaremba-Niedzwiedzka K."/>
            <person name="Martijn J."/>
            <person name="Lind A.E."/>
            <person name="van Eijk R."/>
            <person name="Schleper C."/>
            <person name="Guy L."/>
            <person name="Ettema T.J."/>
        </authorList>
    </citation>
    <scope>NUCLEOTIDE SEQUENCE</scope>
</reference>
<protein>
    <recommendedName>
        <fullName evidence="3">DNA methylase N-4/N-6 domain-containing protein</fullName>
    </recommendedName>
</protein>
<keyword evidence="2" id="KW-0808">Transferase</keyword>
<keyword evidence="1" id="KW-0489">Methyltransferase</keyword>
<dbReference type="Pfam" id="PF01555">
    <property type="entry name" value="N6_N4_Mtase"/>
    <property type="match status" value="1"/>
</dbReference>
<evidence type="ECO:0000259" key="3">
    <source>
        <dbReference type="Pfam" id="PF01555"/>
    </source>
</evidence>